<dbReference type="GO" id="GO:0003677">
    <property type="term" value="F:DNA binding"/>
    <property type="evidence" value="ECO:0007669"/>
    <property type="project" value="InterPro"/>
</dbReference>
<dbReference type="AlphaFoldDB" id="A0A432VWI6"/>
<dbReference type="InterPro" id="IPR006935">
    <property type="entry name" value="Helicase/UvrB_N"/>
</dbReference>
<dbReference type="InterPro" id="IPR021835">
    <property type="entry name" value="DUF3427"/>
</dbReference>
<dbReference type="GO" id="GO:0016787">
    <property type="term" value="F:hydrolase activity"/>
    <property type="evidence" value="ECO:0007669"/>
    <property type="project" value="InterPro"/>
</dbReference>
<feature type="domain" description="Helicase C-terminal" evidence="3">
    <location>
        <begin position="558"/>
        <end position="708"/>
    </location>
</feature>
<dbReference type="SUPFAM" id="SSF52540">
    <property type="entry name" value="P-loop containing nucleoside triphosphate hydrolases"/>
    <property type="match status" value="1"/>
</dbReference>
<evidence type="ECO:0000313" key="4">
    <source>
        <dbReference type="EMBL" id="RUO20913.1"/>
    </source>
</evidence>
<keyword evidence="5" id="KW-1185">Reference proteome</keyword>
<dbReference type="PROSITE" id="PS51192">
    <property type="entry name" value="HELICASE_ATP_BIND_1"/>
    <property type="match status" value="1"/>
</dbReference>
<dbReference type="Gene3D" id="3.40.50.300">
    <property type="entry name" value="P-loop containing nucleotide triphosphate hydrolases"/>
    <property type="match status" value="2"/>
</dbReference>
<dbReference type="RefSeq" id="WP_126767167.1">
    <property type="nucleotide sequence ID" value="NZ_PIPJ01000004.1"/>
</dbReference>
<evidence type="ECO:0000259" key="1">
    <source>
        <dbReference type="PROSITE" id="PS50035"/>
    </source>
</evidence>
<dbReference type="Proteomes" id="UP000288395">
    <property type="component" value="Unassembled WGS sequence"/>
</dbReference>
<evidence type="ECO:0000259" key="2">
    <source>
        <dbReference type="PROSITE" id="PS51192"/>
    </source>
</evidence>
<dbReference type="InterPro" id="IPR001736">
    <property type="entry name" value="PLipase_D/transphosphatidylase"/>
</dbReference>
<dbReference type="PANTHER" id="PTHR47396:SF1">
    <property type="entry name" value="ATP-DEPENDENT HELICASE IRC3-RELATED"/>
    <property type="match status" value="1"/>
</dbReference>
<dbReference type="PROSITE" id="PS50035">
    <property type="entry name" value="PLD"/>
    <property type="match status" value="1"/>
</dbReference>
<gene>
    <name evidence="4" type="ORF">CWE08_07375</name>
</gene>
<dbReference type="CDD" id="cd18032">
    <property type="entry name" value="DEXHc_RE_I_III_res"/>
    <property type="match status" value="1"/>
</dbReference>
<dbReference type="InterPro" id="IPR050742">
    <property type="entry name" value="Helicase_Restrict-Modif_Enz"/>
</dbReference>
<evidence type="ECO:0000313" key="5">
    <source>
        <dbReference type="Proteomes" id="UP000288395"/>
    </source>
</evidence>
<dbReference type="GO" id="GO:0005524">
    <property type="term" value="F:ATP binding"/>
    <property type="evidence" value="ECO:0007669"/>
    <property type="project" value="InterPro"/>
</dbReference>
<comment type="caution">
    <text evidence="4">The sequence shown here is derived from an EMBL/GenBank/DDBJ whole genome shotgun (WGS) entry which is preliminary data.</text>
</comment>
<feature type="domain" description="Helicase ATP-binding" evidence="2">
    <location>
        <begin position="337"/>
        <end position="493"/>
    </location>
</feature>
<dbReference type="CDD" id="cd18799">
    <property type="entry name" value="SF2_C_EcoAI-like"/>
    <property type="match status" value="1"/>
</dbReference>
<protein>
    <submittedName>
        <fullName evidence="4">DUF3427 domain-containing protein</fullName>
    </submittedName>
</protein>
<sequence length="1050" mass="117185">MSDLPQGLYELLRTAELDEALAQFGDRAELESLNLETGVRHLAHAITEQISDILTQVAETGGNGQERLQRQVELLNALLVQARQLAQVEREANPIANPPQVLRSISPPNQSLELPAIGLAQPWLFTSGKDSPALLHELQSELNSCDSVDILVSFITVSGVRKIIDTLKRITALNAAGQSQTKLRIITTTYIGATDQKALDQLAALPNTHVKVSLDGRRTRLHAKAWIFGRETGFGSAYVGSANLSGAALMGGLEWTVKFTEKGQRALFSRAKAHFETLWQDEEFQAYDPNNTEHQRALKDALVREKGGQYEVVQGITTFFDIQPKPFQRILLDQLENEREHGRFKNLLVAATGTGKTVMAAFDYKRLCEREGGQPRLLFVAHRKEILQQALNTYRHVLRDGNFGELLSGQHQPSQYAHVFTTIQSALSQKLIERYGADYWRVVVIDECHHIAANSFTQFAQAIQPRYLLGLTATPERSDDRSIFTHFDMRPDGSPAAQLRLWHALDQQLLAPFEYYACADNTDYRDVPWRQAGEISALDAVLTGNHVRAQAIVNAWQGLVSNIEECRALAFCVAIAHAEFMVEMFDKAGIKAACITGAATATEREELPRMLERREINVLVTVDLYNEGVDLPFVDTLLLLRPTQSATLFQQQIGRGLRLHEGKESCLVIDFVGNSAGNFRFDVLYSAITGLSRKGIMEGVEKGFGKLPMGCHIQLQSQAREQILASLREAVNFSWNRLAQELAHYRARGGANSLSQFLSEQQLELDDVYRSAIGTKKTGWTPLKRAANIVNEEVTAHQLEEERYFSRRFAALLHVDDVEQLNVLRAVGASLGALEVTAENKTRLLMFCYQVAGGSGALTIASVMERLAALPDICNELVELADYLDARTNKVYAALPGLSDTPLKLHSAYHIREILAAIGYYTEATAPPFQAGVLRLNEQKTELLFVTLDKSDALHEGVAYDDYAISRSLFHWQSQSSTGPNAPAGRRYIEQAQNGWQFQLFVRLNKQSPYRACGPVDFVRYHGSQPMNITWQLREPLIDELFQAFSVIRG</sequence>
<name>A0A432VWI6_9GAMM</name>
<dbReference type="OrthoDB" id="9804086at2"/>
<dbReference type="Pfam" id="PF11907">
    <property type="entry name" value="DUF3427"/>
    <property type="match status" value="1"/>
</dbReference>
<dbReference type="GO" id="GO:0005829">
    <property type="term" value="C:cytosol"/>
    <property type="evidence" value="ECO:0007669"/>
    <property type="project" value="TreeGrafter"/>
</dbReference>
<dbReference type="PANTHER" id="PTHR47396">
    <property type="entry name" value="TYPE I RESTRICTION ENZYME ECOKI R PROTEIN"/>
    <property type="match status" value="1"/>
</dbReference>
<dbReference type="EMBL" id="PIPJ01000004">
    <property type="protein sequence ID" value="RUO20913.1"/>
    <property type="molecule type" value="Genomic_DNA"/>
</dbReference>
<feature type="domain" description="PLD phosphodiesterase" evidence="1">
    <location>
        <begin position="217"/>
        <end position="248"/>
    </location>
</feature>
<dbReference type="GO" id="GO:0006793">
    <property type="term" value="P:phosphorus metabolic process"/>
    <property type="evidence" value="ECO:0007669"/>
    <property type="project" value="UniProtKB-ARBA"/>
</dbReference>
<evidence type="ECO:0000259" key="3">
    <source>
        <dbReference type="PROSITE" id="PS51194"/>
    </source>
</evidence>
<dbReference type="InterPro" id="IPR027417">
    <property type="entry name" value="P-loop_NTPase"/>
</dbReference>
<organism evidence="4 5">
    <name type="scientific">Aliidiomarina iranensis</name>
    <dbReference type="NCBI Taxonomy" id="1434071"/>
    <lineage>
        <taxon>Bacteria</taxon>
        <taxon>Pseudomonadati</taxon>
        <taxon>Pseudomonadota</taxon>
        <taxon>Gammaproteobacteria</taxon>
        <taxon>Alteromonadales</taxon>
        <taxon>Idiomarinaceae</taxon>
        <taxon>Aliidiomarina</taxon>
    </lineage>
</organism>
<reference evidence="5" key="1">
    <citation type="journal article" date="2018" name="Front. Microbiol.">
        <title>Genome-Based Analysis Reveals the Taxonomy and Diversity of the Family Idiomarinaceae.</title>
        <authorList>
            <person name="Liu Y."/>
            <person name="Lai Q."/>
            <person name="Shao Z."/>
        </authorList>
    </citation>
    <scope>NUCLEOTIDE SEQUENCE [LARGE SCALE GENOMIC DNA]</scope>
    <source>
        <strain evidence="5">GBPy7</strain>
    </source>
</reference>
<dbReference type="Pfam" id="PF04851">
    <property type="entry name" value="ResIII"/>
    <property type="match status" value="1"/>
</dbReference>
<proteinExistence type="predicted"/>
<dbReference type="SMART" id="SM00487">
    <property type="entry name" value="DEXDc"/>
    <property type="match status" value="1"/>
</dbReference>
<dbReference type="InterPro" id="IPR014001">
    <property type="entry name" value="Helicase_ATP-bd"/>
</dbReference>
<dbReference type="Pfam" id="PF00271">
    <property type="entry name" value="Helicase_C"/>
    <property type="match status" value="1"/>
</dbReference>
<dbReference type="Gene3D" id="3.30.870.10">
    <property type="entry name" value="Endonuclease Chain A"/>
    <property type="match status" value="1"/>
</dbReference>
<dbReference type="PROSITE" id="PS51194">
    <property type="entry name" value="HELICASE_CTER"/>
    <property type="match status" value="1"/>
</dbReference>
<accession>A0A432VWI6</accession>
<dbReference type="SUPFAM" id="SSF56024">
    <property type="entry name" value="Phospholipase D/nuclease"/>
    <property type="match status" value="1"/>
</dbReference>
<dbReference type="InterPro" id="IPR001650">
    <property type="entry name" value="Helicase_C-like"/>
</dbReference>
<dbReference type="SMART" id="SM00490">
    <property type="entry name" value="HELICc"/>
    <property type="match status" value="1"/>
</dbReference>